<name>A0A947DHK8_9CYAN</name>
<accession>A0A947DHK8</accession>
<evidence type="ECO:0000313" key="2">
    <source>
        <dbReference type="EMBL" id="MBT9317090.1"/>
    </source>
</evidence>
<organism evidence="2 3">
    <name type="scientific">Leptothoe spongobia TAU-MAC 1115</name>
    <dbReference type="NCBI Taxonomy" id="1967444"/>
    <lineage>
        <taxon>Bacteria</taxon>
        <taxon>Bacillati</taxon>
        <taxon>Cyanobacteriota</taxon>
        <taxon>Cyanophyceae</taxon>
        <taxon>Nodosilineales</taxon>
        <taxon>Cymatolegaceae</taxon>
        <taxon>Leptothoe</taxon>
        <taxon>Leptothoe spongobia</taxon>
    </lineage>
</organism>
<feature type="region of interest" description="Disordered" evidence="1">
    <location>
        <begin position="1"/>
        <end position="21"/>
    </location>
</feature>
<comment type="caution">
    <text evidence="2">The sequence shown here is derived from an EMBL/GenBank/DDBJ whole genome shotgun (WGS) entry which is preliminary data.</text>
</comment>
<reference evidence="2" key="1">
    <citation type="submission" date="2020-11" db="EMBL/GenBank/DDBJ databases">
        <authorList>
            <person name="Konstantinou D."/>
            <person name="Gkelis S."/>
            <person name="Popin R."/>
            <person name="Fewer D."/>
            <person name="Sivonen K."/>
        </authorList>
    </citation>
    <scope>NUCLEOTIDE SEQUENCE</scope>
    <source>
        <strain evidence="2">TAU-MAC 1115</strain>
    </source>
</reference>
<dbReference type="Proteomes" id="UP000717364">
    <property type="component" value="Unassembled WGS sequence"/>
</dbReference>
<evidence type="ECO:0000313" key="3">
    <source>
        <dbReference type="Proteomes" id="UP000717364"/>
    </source>
</evidence>
<evidence type="ECO:0000256" key="1">
    <source>
        <dbReference type="SAM" id="MobiDB-lite"/>
    </source>
</evidence>
<sequence length="77" mass="8541">MQEFIPETYTPPPTNAPAPQPTREPVLITIIGSTPGLSIIIQILHRLGFAEAGAWSKPQIDPKSGKPMRVLKKWIRL</sequence>
<keyword evidence="3" id="KW-1185">Reference proteome</keyword>
<proteinExistence type="predicted"/>
<dbReference type="AlphaFoldDB" id="A0A947DHK8"/>
<feature type="compositionally biased region" description="Pro residues" evidence="1">
    <location>
        <begin position="9"/>
        <end position="21"/>
    </location>
</feature>
<gene>
    <name evidence="2" type="ORF">IXB50_16825</name>
</gene>
<dbReference type="RefSeq" id="WP_215610157.1">
    <property type="nucleotide sequence ID" value="NZ_JADOES010000038.1"/>
</dbReference>
<protein>
    <submittedName>
        <fullName evidence="2">Uncharacterized protein</fullName>
    </submittedName>
</protein>
<reference evidence="2" key="2">
    <citation type="journal article" date="2021" name="Mar. Drugs">
        <title>Genome Reduction and Secondary Metabolism of the Marine Sponge-Associated Cyanobacterium Leptothoe.</title>
        <authorList>
            <person name="Konstantinou D."/>
            <person name="Popin R.V."/>
            <person name="Fewer D.P."/>
            <person name="Sivonen K."/>
            <person name="Gkelis S."/>
        </authorList>
    </citation>
    <scope>NUCLEOTIDE SEQUENCE</scope>
    <source>
        <strain evidence="2">TAU-MAC 1115</strain>
    </source>
</reference>
<dbReference type="EMBL" id="JADOES010000038">
    <property type="protein sequence ID" value="MBT9317090.1"/>
    <property type="molecule type" value="Genomic_DNA"/>
</dbReference>